<keyword evidence="4 12" id="KW-0813">Transport</keyword>
<evidence type="ECO:0000256" key="13">
    <source>
        <dbReference type="SAM" id="Phobius"/>
    </source>
</evidence>
<proteinExistence type="inferred from homology"/>
<feature type="transmembrane region" description="Helical" evidence="13">
    <location>
        <begin position="12"/>
        <end position="33"/>
    </location>
</feature>
<dbReference type="Pfam" id="PF00895">
    <property type="entry name" value="ATP-synt_8"/>
    <property type="match status" value="1"/>
</dbReference>
<dbReference type="GO" id="GO:0031966">
    <property type="term" value="C:mitochondrial membrane"/>
    <property type="evidence" value="ECO:0007669"/>
    <property type="project" value="UniProtKB-SubCell"/>
</dbReference>
<keyword evidence="5 12" id="KW-0138">CF(0)</keyword>
<gene>
    <name evidence="14" type="primary">atp8</name>
</gene>
<evidence type="ECO:0000256" key="10">
    <source>
        <dbReference type="ARBA" id="ARBA00023128"/>
    </source>
</evidence>
<dbReference type="GO" id="GO:0045259">
    <property type="term" value="C:proton-transporting ATP synthase complex"/>
    <property type="evidence" value="ECO:0007669"/>
    <property type="project" value="UniProtKB-KW"/>
</dbReference>
<evidence type="ECO:0000313" key="14">
    <source>
        <dbReference type="EMBL" id="ATL15426.1"/>
    </source>
</evidence>
<evidence type="ECO:0000256" key="11">
    <source>
        <dbReference type="ARBA" id="ARBA00023136"/>
    </source>
</evidence>
<keyword evidence="7 12" id="KW-0375">Hydrogen ion transport</keyword>
<evidence type="ECO:0000256" key="4">
    <source>
        <dbReference type="ARBA" id="ARBA00022448"/>
    </source>
</evidence>
<evidence type="ECO:0000256" key="8">
    <source>
        <dbReference type="ARBA" id="ARBA00022989"/>
    </source>
</evidence>
<comment type="similarity">
    <text evidence="2 12">Belongs to the ATPase protein 8 family.</text>
</comment>
<keyword evidence="11 13" id="KW-0472">Membrane</keyword>
<name>A0A343KPV4_9CUCU</name>
<accession>A0A343KPV4</accession>
<evidence type="ECO:0000256" key="7">
    <source>
        <dbReference type="ARBA" id="ARBA00022781"/>
    </source>
</evidence>
<keyword evidence="10 12" id="KW-0496">Mitochondrion</keyword>
<comment type="subcellular location">
    <subcellularLocation>
        <location evidence="1 12">Mitochondrion membrane</location>
        <topology evidence="1 12">Single-pass membrane protein</topology>
    </subcellularLocation>
</comment>
<evidence type="ECO:0000256" key="1">
    <source>
        <dbReference type="ARBA" id="ARBA00004304"/>
    </source>
</evidence>
<comment type="subunit">
    <text evidence="3">F-type ATPases have 2 components, CF(1) - the catalytic core - and CF(0) - the membrane proton channel.</text>
</comment>
<sequence>MPQMAPLNWLSLMIFFMLILLIFNLENYFSFFYPIKYFKSNNKNIIKYNWKW</sequence>
<dbReference type="GO" id="GO:0015986">
    <property type="term" value="P:proton motive force-driven ATP synthesis"/>
    <property type="evidence" value="ECO:0007669"/>
    <property type="project" value="InterPro"/>
</dbReference>
<dbReference type="AlphaFoldDB" id="A0A343KPV4"/>
<evidence type="ECO:0000256" key="12">
    <source>
        <dbReference type="RuleBase" id="RU003661"/>
    </source>
</evidence>
<geneLocation type="mitochondrion" evidence="14"/>
<evidence type="ECO:0000256" key="2">
    <source>
        <dbReference type="ARBA" id="ARBA00008892"/>
    </source>
</evidence>
<keyword evidence="9 12" id="KW-0406">Ion transport</keyword>
<dbReference type="InterPro" id="IPR001421">
    <property type="entry name" value="ATP8_metazoa"/>
</dbReference>
<dbReference type="EMBL" id="KY856745">
    <property type="protein sequence ID" value="ATL15426.1"/>
    <property type="molecule type" value="Genomic_DNA"/>
</dbReference>
<keyword evidence="6 12" id="KW-0812">Transmembrane</keyword>
<protein>
    <recommendedName>
        <fullName evidence="12">ATP synthase complex subunit 8</fullName>
    </recommendedName>
</protein>
<keyword evidence="8 13" id="KW-1133">Transmembrane helix</keyword>
<reference evidence="14" key="1">
    <citation type="journal article" date="2017" name="Genome Biol. Evol.">
        <title>The Evolution of Dark Matter in the Mitogenome of Seed Beetles.</title>
        <authorList>
            <person name="Sayadi A."/>
            <person name="Immonen E."/>
            <person name="Tellgren-Roth C."/>
            <person name="Arnqvist G."/>
        </authorList>
    </citation>
    <scope>NUCLEOTIDE SEQUENCE</scope>
</reference>
<evidence type="ECO:0000256" key="6">
    <source>
        <dbReference type="ARBA" id="ARBA00022692"/>
    </source>
</evidence>
<evidence type="ECO:0000256" key="9">
    <source>
        <dbReference type="ARBA" id="ARBA00023065"/>
    </source>
</evidence>
<dbReference type="GO" id="GO:0015078">
    <property type="term" value="F:proton transmembrane transporter activity"/>
    <property type="evidence" value="ECO:0007669"/>
    <property type="project" value="InterPro"/>
</dbReference>
<evidence type="ECO:0000256" key="5">
    <source>
        <dbReference type="ARBA" id="ARBA00022547"/>
    </source>
</evidence>
<organism evidence="14">
    <name type="scientific">Callosobruchus analis</name>
    <dbReference type="NCBI Taxonomy" id="380381"/>
    <lineage>
        <taxon>Eukaryota</taxon>
        <taxon>Metazoa</taxon>
        <taxon>Ecdysozoa</taxon>
        <taxon>Arthropoda</taxon>
        <taxon>Hexapoda</taxon>
        <taxon>Insecta</taxon>
        <taxon>Pterygota</taxon>
        <taxon>Neoptera</taxon>
        <taxon>Endopterygota</taxon>
        <taxon>Coleoptera</taxon>
        <taxon>Polyphaga</taxon>
        <taxon>Cucujiformia</taxon>
        <taxon>Chrysomeloidea</taxon>
        <taxon>Chrysomelidae</taxon>
        <taxon>Bruchinae</taxon>
        <taxon>Bruchini</taxon>
        <taxon>Callosobruchus</taxon>
    </lineage>
</organism>
<evidence type="ECO:0000256" key="3">
    <source>
        <dbReference type="ARBA" id="ARBA00011291"/>
    </source>
</evidence>